<feature type="non-terminal residue" evidence="1">
    <location>
        <position position="144"/>
    </location>
</feature>
<reference evidence="1" key="2">
    <citation type="journal article" date="2021" name="Microbiome">
        <title>Successional dynamics and alternative stable states in a saline activated sludge microbial community over 9 years.</title>
        <authorList>
            <person name="Wang Y."/>
            <person name="Ye J."/>
            <person name="Ju F."/>
            <person name="Liu L."/>
            <person name="Boyd J.A."/>
            <person name="Deng Y."/>
            <person name="Parks D.H."/>
            <person name="Jiang X."/>
            <person name="Yin X."/>
            <person name="Woodcroft B.J."/>
            <person name="Tyson G.W."/>
            <person name="Hugenholtz P."/>
            <person name="Polz M.F."/>
            <person name="Zhang T."/>
        </authorList>
    </citation>
    <scope>NUCLEOTIDE SEQUENCE</scope>
    <source>
        <strain evidence="1">HKST-UBA16</strain>
    </source>
</reference>
<protein>
    <recommendedName>
        <fullName evidence="3">N-acetyltransferase domain-containing protein</fullName>
    </recommendedName>
</protein>
<organism evidence="1 2">
    <name type="scientific">Candidatus Dojkabacteria bacterium</name>
    <dbReference type="NCBI Taxonomy" id="2099670"/>
    <lineage>
        <taxon>Bacteria</taxon>
        <taxon>Candidatus Dojkabacteria</taxon>
    </lineage>
</organism>
<comment type="caution">
    <text evidence="1">The sequence shown here is derived from an EMBL/GenBank/DDBJ whole genome shotgun (WGS) entry which is preliminary data.</text>
</comment>
<evidence type="ECO:0000313" key="1">
    <source>
        <dbReference type="EMBL" id="MCA9375207.1"/>
    </source>
</evidence>
<dbReference type="SUPFAM" id="SSF55729">
    <property type="entry name" value="Acyl-CoA N-acyltransferases (Nat)"/>
    <property type="match status" value="1"/>
</dbReference>
<dbReference type="InterPro" id="IPR016181">
    <property type="entry name" value="Acyl_CoA_acyltransferase"/>
</dbReference>
<evidence type="ECO:0008006" key="3">
    <source>
        <dbReference type="Google" id="ProtNLM"/>
    </source>
</evidence>
<name>A0A955HZW2_9BACT</name>
<evidence type="ECO:0000313" key="2">
    <source>
        <dbReference type="Proteomes" id="UP000748332"/>
    </source>
</evidence>
<dbReference type="Proteomes" id="UP000748332">
    <property type="component" value="Unassembled WGS sequence"/>
</dbReference>
<reference evidence="1" key="1">
    <citation type="submission" date="2020-04" db="EMBL/GenBank/DDBJ databases">
        <authorList>
            <person name="Zhang T."/>
        </authorList>
    </citation>
    <scope>NUCLEOTIDE SEQUENCE</scope>
    <source>
        <strain evidence="1">HKST-UBA16</strain>
    </source>
</reference>
<dbReference type="AlphaFoldDB" id="A0A955HZW2"/>
<dbReference type="Gene3D" id="3.40.630.30">
    <property type="match status" value="1"/>
</dbReference>
<proteinExistence type="predicted"/>
<accession>A0A955HZW2</accession>
<gene>
    <name evidence="1" type="ORF">KC622_02665</name>
</gene>
<sequence>MVVRNASDNDIYPIGTLLLAYYERKNSDFGYQRYLTSRSEATKTIGKRIQDKKSPLKYGVLVDGDRVIGYVSYGSEDEIGEILQLIIEPESLTETNVSTLLNWTLGELKNIGVERVYLEMSEMDQVIRSVFNSYNGKIVNLQGR</sequence>
<dbReference type="EMBL" id="JAGQLM010000112">
    <property type="protein sequence ID" value="MCA9375207.1"/>
    <property type="molecule type" value="Genomic_DNA"/>
</dbReference>